<reference evidence="1 2" key="1">
    <citation type="submission" date="2024-03" db="EMBL/GenBank/DDBJ databases">
        <title>A high-quality draft genome sequence of Diaporthe vaccinii, a causative agent of upright dieback and viscid rot disease in cranberry plants.</title>
        <authorList>
            <person name="Sarrasin M."/>
            <person name="Lang B.F."/>
            <person name="Burger G."/>
        </authorList>
    </citation>
    <scope>NUCLEOTIDE SEQUENCE [LARGE SCALE GENOMIC DNA]</scope>
    <source>
        <strain evidence="1 2">IS7</strain>
    </source>
</reference>
<organism evidence="1 2">
    <name type="scientific">Diaporthe vaccinii</name>
    <dbReference type="NCBI Taxonomy" id="105482"/>
    <lineage>
        <taxon>Eukaryota</taxon>
        <taxon>Fungi</taxon>
        <taxon>Dikarya</taxon>
        <taxon>Ascomycota</taxon>
        <taxon>Pezizomycotina</taxon>
        <taxon>Sordariomycetes</taxon>
        <taxon>Sordariomycetidae</taxon>
        <taxon>Diaporthales</taxon>
        <taxon>Diaporthaceae</taxon>
        <taxon>Diaporthe</taxon>
        <taxon>Diaporthe eres species complex</taxon>
    </lineage>
</organism>
<protein>
    <submittedName>
        <fullName evidence="1">Uncharacterized protein</fullName>
    </submittedName>
</protein>
<proteinExistence type="predicted"/>
<name>A0ABR4EIU7_9PEZI</name>
<dbReference type="EMBL" id="JBAWTH010000051">
    <property type="protein sequence ID" value="KAL2282221.1"/>
    <property type="molecule type" value="Genomic_DNA"/>
</dbReference>
<accession>A0ABR4EIU7</accession>
<gene>
    <name evidence="1" type="ORF">FJTKL_11045</name>
</gene>
<evidence type="ECO:0000313" key="2">
    <source>
        <dbReference type="Proteomes" id="UP001600888"/>
    </source>
</evidence>
<sequence length="276" mass="31807">MGLFRDNGSTASLIHKPTMTVTEDDVTTVHDDMRQTTADLQMGRCSMLEHCECSSISCQHRELQLPATTKTIYESWTLAYHRPTVHFSSQLKSLCIFPYLVKTTTNLPGRVMSIEPKMQFGQKELAEVVNLVRDQHKPKLFGPGNYNRDVETRLRSLDWTVQDELYKLIRDRNENTSNAFRRREYKLVVLLAIPGGEMTDAGTGKQCNKMWCKMKRKLRRSEAPNVEYRVILRGHEVRSSDAGWGAYDRYAQPWKLADEAELANAREKTGYQEILN</sequence>
<comment type="caution">
    <text evidence="1">The sequence shown here is derived from an EMBL/GenBank/DDBJ whole genome shotgun (WGS) entry which is preliminary data.</text>
</comment>
<evidence type="ECO:0000313" key="1">
    <source>
        <dbReference type="EMBL" id="KAL2282221.1"/>
    </source>
</evidence>
<dbReference type="Proteomes" id="UP001600888">
    <property type="component" value="Unassembled WGS sequence"/>
</dbReference>
<keyword evidence="2" id="KW-1185">Reference proteome</keyword>